<sequence length="168" mass="18840">MTKAWSDSHAIDAIRLRLWGAPICGLCSSSSSGVRDILLCYSAWDVAAPLVDIFRRRRLVVPTSHPDRGVATLKVVQVLALVVSTPRIPMKNVGHAVCSPEMNIYGPDPFAFHSLWSPYLFIWPDRHKQPSTLHAIHLKLYARPEPMIPRRPPDPPPHGSWTKIRTPS</sequence>
<evidence type="ECO:0000313" key="3">
    <source>
        <dbReference type="Proteomes" id="UP000053989"/>
    </source>
</evidence>
<dbReference type="EMBL" id="KN822068">
    <property type="protein sequence ID" value="KIM59931.1"/>
    <property type="molecule type" value="Genomic_DNA"/>
</dbReference>
<name>A0A0C3DVE5_9AGAM</name>
<evidence type="ECO:0000313" key="2">
    <source>
        <dbReference type="EMBL" id="KIM59931.1"/>
    </source>
</evidence>
<evidence type="ECO:0000256" key="1">
    <source>
        <dbReference type="SAM" id="MobiDB-lite"/>
    </source>
</evidence>
<protein>
    <submittedName>
        <fullName evidence="2">Uncharacterized protein</fullName>
    </submittedName>
</protein>
<gene>
    <name evidence="2" type="ORF">SCLCIDRAFT_979958</name>
</gene>
<dbReference type="InParanoid" id="A0A0C3DVE5"/>
<reference evidence="2 3" key="1">
    <citation type="submission" date="2014-04" db="EMBL/GenBank/DDBJ databases">
        <authorList>
            <consortium name="DOE Joint Genome Institute"/>
            <person name="Kuo A."/>
            <person name="Kohler A."/>
            <person name="Nagy L.G."/>
            <person name="Floudas D."/>
            <person name="Copeland A."/>
            <person name="Barry K.W."/>
            <person name="Cichocki N."/>
            <person name="Veneault-Fourrey C."/>
            <person name="LaButti K."/>
            <person name="Lindquist E.A."/>
            <person name="Lipzen A."/>
            <person name="Lundell T."/>
            <person name="Morin E."/>
            <person name="Murat C."/>
            <person name="Sun H."/>
            <person name="Tunlid A."/>
            <person name="Henrissat B."/>
            <person name="Grigoriev I.V."/>
            <person name="Hibbett D.S."/>
            <person name="Martin F."/>
            <person name="Nordberg H.P."/>
            <person name="Cantor M.N."/>
            <person name="Hua S.X."/>
        </authorList>
    </citation>
    <scope>NUCLEOTIDE SEQUENCE [LARGE SCALE GENOMIC DNA]</scope>
    <source>
        <strain evidence="2 3">Foug A</strain>
    </source>
</reference>
<feature type="compositionally biased region" description="Pro residues" evidence="1">
    <location>
        <begin position="146"/>
        <end position="158"/>
    </location>
</feature>
<proteinExistence type="predicted"/>
<feature type="region of interest" description="Disordered" evidence="1">
    <location>
        <begin position="146"/>
        <end position="168"/>
    </location>
</feature>
<organism evidence="2 3">
    <name type="scientific">Scleroderma citrinum Foug A</name>
    <dbReference type="NCBI Taxonomy" id="1036808"/>
    <lineage>
        <taxon>Eukaryota</taxon>
        <taxon>Fungi</taxon>
        <taxon>Dikarya</taxon>
        <taxon>Basidiomycota</taxon>
        <taxon>Agaricomycotina</taxon>
        <taxon>Agaricomycetes</taxon>
        <taxon>Agaricomycetidae</taxon>
        <taxon>Boletales</taxon>
        <taxon>Sclerodermatineae</taxon>
        <taxon>Sclerodermataceae</taxon>
        <taxon>Scleroderma</taxon>
    </lineage>
</organism>
<dbReference type="HOGENOM" id="CLU_1587482_0_0_1"/>
<dbReference type="AlphaFoldDB" id="A0A0C3DVE5"/>
<dbReference type="Proteomes" id="UP000053989">
    <property type="component" value="Unassembled WGS sequence"/>
</dbReference>
<accession>A0A0C3DVE5</accession>
<reference evidence="3" key="2">
    <citation type="submission" date="2015-01" db="EMBL/GenBank/DDBJ databases">
        <title>Evolutionary Origins and Diversification of the Mycorrhizal Mutualists.</title>
        <authorList>
            <consortium name="DOE Joint Genome Institute"/>
            <consortium name="Mycorrhizal Genomics Consortium"/>
            <person name="Kohler A."/>
            <person name="Kuo A."/>
            <person name="Nagy L.G."/>
            <person name="Floudas D."/>
            <person name="Copeland A."/>
            <person name="Barry K.W."/>
            <person name="Cichocki N."/>
            <person name="Veneault-Fourrey C."/>
            <person name="LaButti K."/>
            <person name="Lindquist E.A."/>
            <person name="Lipzen A."/>
            <person name="Lundell T."/>
            <person name="Morin E."/>
            <person name="Murat C."/>
            <person name="Riley R."/>
            <person name="Ohm R."/>
            <person name="Sun H."/>
            <person name="Tunlid A."/>
            <person name="Henrissat B."/>
            <person name="Grigoriev I.V."/>
            <person name="Hibbett D.S."/>
            <person name="Martin F."/>
        </authorList>
    </citation>
    <scope>NUCLEOTIDE SEQUENCE [LARGE SCALE GENOMIC DNA]</scope>
    <source>
        <strain evidence="3">Foug A</strain>
    </source>
</reference>
<keyword evidence="3" id="KW-1185">Reference proteome</keyword>